<protein>
    <recommendedName>
        <fullName evidence="10">Aspartyl/glutamyl-tRNA(Asn/Gln) amidotransferase subunit B</fullName>
        <shortName evidence="10">Asp/Glu-ADT subunit B</shortName>
        <ecNumber evidence="10">6.3.5.-</ecNumber>
    </recommendedName>
</protein>
<dbReference type="NCBIfam" id="TIGR00133">
    <property type="entry name" value="gatB"/>
    <property type="match status" value="1"/>
</dbReference>
<gene>
    <name evidence="10 12" type="primary">gatB</name>
    <name evidence="12" type="ORF">EEI45_03580</name>
</gene>
<dbReference type="PROSITE" id="PS01234">
    <property type="entry name" value="GATB"/>
    <property type="match status" value="1"/>
</dbReference>
<dbReference type="Pfam" id="PF02934">
    <property type="entry name" value="GatB_N"/>
    <property type="match status" value="1"/>
</dbReference>
<evidence type="ECO:0000256" key="4">
    <source>
        <dbReference type="ARBA" id="ARBA00022741"/>
    </source>
</evidence>
<dbReference type="PANTHER" id="PTHR11659">
    <property type="entry name" value="GLUTAMYL-TRNA GLN AMIDOTRANSFERASE SUBUNIT B MITOCHONDRIAL AND PROKARYOTIC PET112-RELATED"/>
    <property type="match status" value="1"/>
</dbReference>
<dbReference type="GO" id="GO:0005524">
    <property type="term" value="F:ATP binding"/>
    <property type="evidence" value="ECO:0007669"/>
    <property type="project" value="UniProtKB-KW"/>
</dbReference>
<dbReference type="SUPFAM" id="SSF55931">
    <property type="entry name" value="Glutamine synthetase/guanido kinase"/>
    <property type="match status" value="1"/>
</dbReference>
<evidence type="ECO:0000313" key="13">
    <source>
        <dbReference type="Proteomes" id="UP000278804"/>
    </source>
</evidence>
<keyword evidence="4 10" id="KW-0547">Nucleotide-binding</keyword>
<dbReference type="NCBIfam" id="NF004014">
    <property type="entry name" value="PRK05477.1-4"/>
    <property type="match status" value="1"/>
</dbReference>
<evidence type="ECO:0000256" key="1">
    <source>
        <dbReference type="ARBA" id="ARBA00005306"/>
    </source>
</evidence>
<comment type="subunit">
    <text evidence="2 10">Heterotrimer of A, B and C subunits.</text>
</comment>
<evidence type="ECO:0000256" key="7">
    <source>
        <dbReference type="ARBA" id="ARBA00024799"/>
    </source>
</evidence>
<dbReference type="GO" id="GO:0016740">
    <property type="term" value="F:transferase activity"/>
    <property type="evidence" value="ECO:0007669"/>
    <property type="project" value="UniProtKB-KW"/>
</dbReference>
<dbReference type="SUPFAM" id="SSF89095">
    <property type="entry name" value="GatB/YqeY motif"/>
    <property type="match status" value="1"/>
</dbReference>
<dbReference type="GO" id="GO:0050567">
    <property type="term" value="F:glutaminyl-tRNA synthase (glutamine-hydrolyzing) activity"/>
    <property type="evidence" value="ECO:0007669"/>
    <property type="project" value="UniProtKB-UniRule"/>
</dbReference>
<dbReference type="InterPro" id="IPR017959">
    <property type="entry name" value="Asn/Gln-tRNA_amidoTrfase_suB/E"/>
</dbReference>
<sequence length="471" mass="53301">MGYEAVIGIEIHCELKTRTKMFSGAPLGYGQKPNTEINEIDLSYPGTLPQLNKQAVNYGVRLCKALNCEIDDLVRFDRKNYFYSDLPKGYQITQQFFPLGKHGHFDVLVGEAVKHVRINRIHMEEDTAKQFHEGDKTLIDFNRAGTPLLEIVTEADFRTGEEAAAYVDALRLLVVYLGISYGRMDEGSLRCDVNISLRPEGQETFGTKVEIKNLNSTNNVQKAIEFESVRQAEILDSGQHVITETRRFDEKSHETVAMRTKETAVDYRYFVEPNIVPVRIGQDILNQTLVELPMARIQRYQDQMGLSLYDASVLVKKPELSAYFDVLAQKTDAYKLLVNWLTQDVLAVLDQKGDRSFDAWLNVDHFVDFIEAIQSGSINSKQAKQVFAKFVEGKSPKAVIKESGMVQISDESTITAWIEDVLTQSPQVIEDYKNGLNKSIKFVVGQVMKISKGQANPRVTNELVVRVLDNK</sequence>
<keyword evidence="13" id="KW-1185">Reference proteome</keyword>
<comment type="function">
    <text evidence="7 10">Allows the formation of correctly charged Asn-tRNA(Asn) or Gln-tRNA(Gln) through the transamidation of misacylated Asp-tRNA(Asn) or Glu-tRNA(Gln) in organisms which lack either or both of asparaginyl-tRNA or glutaminyl-tRNA synthetases. The reaction takes place in the presence of glutamine and ATP through an activated phospho-Asp-tRNA(Asn) or phospho-Glu-tRNA(Gln).</text>
</comment>
<evidence type="ECO:0000256" key="10">
    <source>
        <dbReference type="HAMAP-Rule" id="MF_00121"/>
    </source>
</evidence>
<dbReference type="InterPro" id="IPR004413">
    <property type="entry name" value="GatB"/>
</dbReference>
<dbReference type="KEGG" id="eri:EEI45_03580"/>
<evidence type="ECO:0000256" key="2">
    <source>
        <dbReference type="ARBA" id="ARBA00011123"/>
    </source>
</evidence>
<comment type="catalytic activity">
    <reaction evidence="8 10">
        <text>L-aspartyl-tRNA(Asn) + L-glutamine + ATP + H2O = L-asparaginyl-tRNA(Asn) + L-glutamate + ADP + phosphate + 2 H(+)</text>
        <dbReference type="Rhea" id="RHEA:14513"/>
        <dbReference type="Rhea" id="RHEA-COMP:9674"/>
        <dbReference type="Rhea" id="RHEA-COMP:9677"/>
        <dbReference type="ChEBI" id="CHEBI:15377"/>
        <dbReference type="ChEBI" id="CHEBI:15378"/>
        <dbReference type="ChEBI" id="CHEBI:29985"/>
        <dbReference type="ChEBI" id="CHEBI:30616"/>
        <dbReference type="ChEBI" id="CHEBI:43474"/>
        <dbReference type="ChEBI" id="CHEBI:58359"/>
        <dbReference type="ChEBI" id="CHEBI:78515"/>
        <dbReference type="ChEBI" id="CHEBI:78516"/>
        <dbReference type="ChEBI" id="CHEBI:456216"/>
    </reaction>
</comment>
<dbReference type="PANTHER" id="PTHR11659:SF0">
    <property type="entry name" value="GLUTAMYL-TRNA(GLN) AMIDOTRANSFERASE SUBUNIT B, MITOCHONDRIAL"/>
    <property type="match status" value="1"/>
</dbReference>
<name>A0A3S8RM11_9FIRM</name>
<dbReference type="GO" id="GO:0006412">
    <property type="term" value="P:translation"/>
    <property type="evidence" value="ECO:0007669"/>
    <property type="project" value="UniProtKB-UniRule"/>
</dbReference>
<evidence type="ECO:0000256" key="8">
    <source>
        <dbReference type="ARBA" id="ARBA00047380"/>
    </source>
</evidence>
<evidence type="ECO:0000313" key="12">
    <source>
        <dbReference type="EMBL" id="AZK43975.1"/>
    </source>
</evidence>
<evidence type="ECO:0000259" key="11">
    <source>
        <dbReference type="SMART" id="SM00845"/>
    </source>
</evidence>
<dbReference type="Gene3D" id="1.10.150.380">
    <property type="entry name" value="GatB domain, N-terminal subdomain"/>
    <property type="match status" value="1"/>
</dbReference>
<comment type="similarity">
    <text evidence="1 10">Belongs to the GatB/GatE family. GatB subfamily.</text>
</comment>
<dbReference type="InterPro" id="IPR023168">
    <property type="entry name" value="GatB_Yqey_C_2"/>
</dbReference>
<dbReference type="EC" id="6.3.5.-" evidence="10"/>
<keyword evidence="6 10" id="KW-0648">Protein biosynthesis</keyword>
<dbReference type="Gene3D" id="1.10.10.410">
    <property type="match status" value="1"/>
</dbReference>
<dbReference type="AlphaFoldDB" id="A0A3S8RM11"/>
<dbReference type="RefSeq" id="WP_125164178.1">
    <property type="nucleotide sequence ID" value="NZ_CP034234.1"/>
</dbReference>
<dbReference type="SMART" id="SM00845">
    <property type="entry name" value="GatB_Yqey"/>
    <property type="match status" value="1"/>
</dbReference>
<dbReference type="InterPro" id="IPR042114">
    <property type="entry name" value="GatB_C_1"/>
</dbReference>
<dbReference type="InterPro" id="IPR017958">
    <property type="entry name" value="Gln-tRNA_amidoTrfase_suB_CS"/>
</dbReference>
<dbReference type="InterPro" id="IPR003789">
    <property type="entry name" value="Asn/Gln_tRNA_amidoTrase-B-like"/>
</dbReference>
<dbReference type="NCBIfam" id="NF004012">
    <property type="entry name" value="PRK05477.1-2"/>
    <property type="match status" value="1"/>
</dbReference>
<keyword evidence="3 10" id="KW-0436">Ligase</keyword>
<organism evidence="12 13">
    <name type="scientific">Erysipelothrix piscisicarius</name>
    <dbReference type="NCBI Taxonomy" id="2485784"/>
    <lineage>
        <taxon>Bacteria</taxon>
        <taxon>Bacillati</taxon>
        <taxon>Bacillota</taxon>
        <taxon>Erysipelotrichia</taxon>
        <taxon>Erysipelotrichales</taxon>
        <taxon>Erysipelotrichaceae</taxon>
        <taxon>Erysipelothrix</taxon>
    </lineage>
</organism>
<dbReference type="GO" id="GO:0070681">
    <property type="term" value="P:glutaminyl-tRNAGln biosynthesis via transamidation"/>
    <property type="evidence" value="ECO:0007669"/>
    <property type="project" value="TreeGrafter"/>
</dbReference>
<dbReference type="Proteomes" id="UP000278804">
    <property type="component" value="Chromosome"/>
</dbReference>
<evidence type="ECO:0000256" key="3">
    <source>
        <dbReference type="ARBA" id="ARBA00022598"/>
    </source>
</evidence>
<evidence type="ECO:0000256" key="9">
    <source>
        <dbReference type="ARBA" id="ARBA00047913"/>
    </source>
</evidence>
<evidence type="ECO:0000256" key="5">
    <source>
        <dbReference type="ARBA" id="ARBA00022840"/>
    </source>
</evidence>
<dbReference type="HAMAP" id="MF_00121">
    <property type="entry name" value="GatB"/>
    <property type="match status" value="1"/>
</dbReference>
<proteinExistence type="inferred from homology"/>
<keyword evidence="5 10" id="KW-0067">ATP-binding</keyword>
<dbReference type="Pfam" id="PF02637">
    <property type="entry name" value="GatB_Yqey"/>
    <property type="match status" value="1"/>
</dbReference>
<dbReference type="EMBL" id="CP034234">
    <property type="protein sequence ID" value="AZK43975.1"/>
    <property type="molecule type" value="Genomic_DNA"/>
</dbReference>
<feature type="domain" description="Asn/Gln amidotransferase" evidence="11">
    <location>
        <begin position="322"/>
        <end position="468"/>
    </location>
</feature>
<dbReference type="InterPro" id="IPR014746">
    <property type="entry name" value="Gln_synth/guanido_kin_cat_dom"/>
</dbReference>
<dbReference type="GO" id="GO:0050566">
    <property type="term" value="F:asparaginyl-tRNA synthase (glutamine-hydrolyzing) activity"/>
    <property type="evidence" value="ECO:0007669"/>
    <property type="project" value="RHEA"/>
</dbReference>
<accession>A0A3S8RM11</accession>
<dbReference type="InterPro" id="IPR018027">
    <property type="entry name" value="Asn/Gln_amidotransferase"/>
</dbReference>
<evidence type="ECO:0000256" key="6">
    <source>
        <dbReference type="ARBA" id="ARBA00022917"/>
    </source>
</evidence>
<keyword evidence="12" id="KW-0808">Transferase</keyword>
<reference evidence="12 13" key="1">
    <citation type="journal article" date="2020" name="Int. J. Syst. Evol. Microbiol.">
        <title>Description of Erysipelothrix piscisicarius sp. nov., an emergent fish pathogen, and assessment of virulence using a tiger barb (Puntigrus tetrazona) infection model.</title>
        <authorList>
            <person name="Pomaranski E.K."/>
            <person name="Griffin M.J."/>
            <person name="Camus A.C."/>
            <person name="Armwood A.R."/>
            <person name="Shelley J."/>
            <person name="Waldbieser G.C."/>
            <person name="LaFrentz B.R."/>
            <person name="Garcia J.C."/>
            <person name="Yanong R."/>
            <person name="Soto E."/>
        </authorList>
    </citation>
    <scope>NUCLEOTIDE SEQUENCE [LARGE SCALE GENOMIC DNA]</scope>
    <source>
        <strain evidence="12 13">15TAL0474</strain>
    </source>
</reference>
<dbReference type="FunFam" id="1.10.10.410:FF:000001">
    <property type="entry name" value="Aspartyl/glutamyl-tRNA(Asn/Gln) amidotransferase subunit B"/>
    <property type="match status" value="1"/>
</dbReference>
<comment type="catalytic activity">
    <reaction evidence="9 10">
        <text>L-glutamyl-tRNA(Gln) + L-glutamine + ATP + H2O = L-glutaminyl-tRNA(Gln) + L-glutamate + ADP + phosphate + H(+)</text>
        <dbReference type="Rhea" id="RHEA:17521"/>
        <dbReference type="Rhea" id="RHEA-COMP:9681"/>
        <dbReference type="Rhea" id="RHEA-COMP:9684"/>
        <dbReference type="ChEBI" id="CHEBI:15377"/>
        <dbReference type="ChEBI" id="CHEBI:15378"/>
        <dbReference type="ChEBI" id="CHEBI:29985"/>
        <dbReference type="ChEBI" id="CHEBI:30616"/>
        <dbReference type="ChEBI" id="CHEBI:43474"/>
        <dbReference type="ChEBI" id="CHEBI:58359"/>
        <dbReference type="ChEBI" id="CHEBI:78520"/>
        <dbReference type="ChEBI" id="CHEBI:78521"/>
        <dbReference type="ChEBI" id="CHEBI:456216"/>
    </reaction>
</comment>
<dbReference type="InterPro" id="IPR006075">
    <property type="entry name" value="Asn/Gln-tRNA_Trfase_suB/E_cat"/>
</dbReference>